<comment type="cofactor">
    <cofactor evidence="3 14">
        <name>a divalent metal cation</name>
        <dbReference type="ChEBI" id="CHEBI:60240"/>
    </cofactor>
</comment>
<dbReference type="PROSITE" id="PS01295">
    <property type="entry name" value="ISPD"/>
    <property type="match status" value="1"/>
</dbReference>
<dbReference type="InterPro" id="IPR026596">
    <property type="entry name" value="IspD/F"/>
</dbReference>
<dbReference type="Pfam" id="PF02542">
    <property type="entry name" value="YgbB"/>
    <property type="match status" value="1"/>
</dbReference>
<evidence type="ECO:0000259" key="15">
    <source>
        <dbReference type="Pfam" id="PF02542"/>
    </source>
</evidence>
<comment type="catalytic activity">
    <reaction evidence="1 14">
        <text>4-CDP-2-C-methyl-D-erythritol 2-phosphate = 2-C-methyl-D-erythritol 2,4-cyclic diphosphate + CMP</text>
        <dbReference type="Rhea" id="RHEA:23864"/>
        <dbReference type="ChEBI" id="CHEBI:57919"/>
        <dbReference type="ChEBI" id="CHEBI:58483"/>
        <dbReference type="ChEBI" id="CHEBI:60377"/>
        <dbReference type="EC" id="4.6.1.12"/>
    </reaction>
</comment>
<evidence type="ECO:0000256" key="14">
    <source>
        <dbReference type="HAMAP-Rule" id="MF_01520"/>
    </source>
</evidence>
<comment type="function">
    <text evidence="14">Bifunctional enzyme that catalyzes the formation of 4-diphosphocytidyl-2-C-methyl-D-erythritol from CTP and 2-C-methyl-D-erythritol 4-phosphate (MEP) (IspD), and catalyzes the conversion of 4-diphosphocytidyl-2-C-methyl-D-erythritol 2-phosphate (CDP-ME2P) to 2-C-methyl-D-erythritol 2,4-cyclodiphosphate (ME-CPP) with a corresponding release of cytidine 5-monophosphate (CMP) (IspF).</text>
</comment>
<evidence type="ECO:0000256" key="4">
    <source>
        <dbReference type="ARBA" id="ARBA00004709"/>
    </source>
</evidence>
<feature type="binding site" evidence="14">
    <location>
        <begin position="279"/>
        <end position="281"/>
    </location>
    <ligand>
        <name>4-CDP-2-C-methyl-D-erythritol 2-phosphate</name>
        <dbReference type="ChEBI" id="CHEBI:57919"/>
    </ligand>
</feature>
<dbReference type="Proteomes" id="UP001595443">
    <property type="component" value="Unassembled WGS sequence"/>
</dbReference>
<evidence type="ECO:0000256" key="10">
    <source>
        <dbReference type="ARBA" id="ARBA00022723"/>
    </source>
</evidence>
<dbReference type="HAMAP" id="MF_01520">
    <property type="entry name" value="IspDF"/>
    <property type="match status" value="1"/>
</dbReference>
<dbReference type="EC" id="4.6.1.12" evidence="14"/>
<dbReference type="CDD" id="cd00554">
    <property type="entry name" value="MECDP_synthase"/>
    <property type="match status" value="1"/>
</dbReference>
<keyword evidence="11 14" id="KW-0414">Isoprene biosynthesis</keyword>
<feature type="domain" description="2-C-methyl-D-erythritol 2,4-cyclodiphosphate synthase" evidence="15">
    <location>
        <begin position="224"/>
        <end position="377"/>
    </location>
</feature>
<evidence type="ECO:0000313" key="16">
    <source>
        <dbReference type="EMBL" id="MFC2967396.1"/>
    </source>
</evidence>
<feature type="region of interest" description="2-C-methyl-D-erythritol 2,4-cyclodiphosphate synthase" evidence="14">
    <location>
        <begin position="225"/>
        <end position="380"/>
    </location>
</feature>
<evidence type="ECO:0000313" key="17">
    <source>
        <dbReference type="Proteomes" id="UP001595443"/>
    </source>
</evidence>
<feature type="binding site" evidence="14">
    <location>
        <position position="365"/>
    </location>
    <ligand>
        <name>4-CDP-2-C-methyl-D-erythritol 2-phosphate</name>
        <dbReference type="ChEBI" id="CHEBI:57919"/>
    </ligand>
</feature>
<dbReference type="PROSITE" id="PS01350">
    <property type="entry name" value="ISPF"/>
    <property type="match status" value="1"/>
</dbReference>
<dbReference type="Gene3D" id="3.30.1330.50">
    <property type="entry name" value="2-C-methyl-D-erythritol 2,4-cyclodiphosphate synthase"/>
    <property type="match status" value="1"/>
</dbReference>
<dbReference type="InterPro" id="IPR029044">
    <property type="entry name" value="Nucleotide-diphossugar_trans"/>
</dbReference>
<feature type="binding site" evidence="14">
    <location>
        <begin position="355"/>
        <end position="358"/>
    </location>
    <ligand>
        <name>4-CDP-2-C-methyl-D-erythritol 2-phosphate</name>
        <dbReference type="ChEBI" id="CHEBI:57919"/>
    </ligand>
</feature>
<gene>
    <name evidence="14" type="primary">ispDF</name>
    <name evidence="16" type="ORF">ACFOES_04760</name>
</gene>
<feature type="binding site" evidence="14">
    <location>
        <position position="233"/>
    </location>
    <ligand>
        <name>a divalent metal cation</name>
        <dbReference type="ChEBI" id="CHEBI:60240"/>
    </ligand>
</feature>
<proteinExistence type="inferred from homology"/>
<evidence type="ECO:0000256" key="8">
    <source>
        <dbReference type="ARBA" id="ARBA00022679"/>
    </source>
</evidence>
<dbReference type="EC" id="2.7.7.60" evidence="14"/>
<feature type="binding site" evidence="14">
    <location>
        <begin position="231"/>
        <end position="233"/>
    </location>
    <ligand>
        <name>4-CDP-2-C-methyl-D-erythritol 2-phosphate</name>
        <dbReference type="ChEBI" id="CHEBI:57919"/>
    </ligand>
</feature>
<comment type="pathway">
    <text evidence="4 14">Isoprenoid biosynthesis; isopentenyl diphosphate biosynthesis via DXP pathway; isopentenyl diphosphate from 1-deoxy-D-xylulose 5-phosphate: step 4/6.</text>
</comment>
<comment type="similarity">
    <text evidence="7">Belongs to the IspD/TarI cytidylyltransferase family. IspD subfamily.</text>
</comment>
<keyword evidence="12 14" id="KW-0456">Lyase</keyword>
<comment type="pathway">
    <text evidence="5 14">Isoprenoid biosynthesis; isopentenyl diphosphate biosynthesis via DXP pathway; isopentenyl diphosphate from 1-deoxy-D-xylulose 5-phosphate: step 2/6.</text>
</comment>
<feature type="site" description="Positions MEP for the nucleophilic attack" evidence="14">
    <location>
        <position position="150"/>
    </location>
</feature>
<dbReference type="SUPFAM" id="SSF53448">
    <property type="entry name" value="Nucleotide-diphospho-sugar transferases"/>
    <property type="match status" value="1"/>
</dbReference>
<dbReference type="GO" id="GO:0050518">
    <property type="term" value="F:2-C-methyl-D-erythritol 4-phosphate cytidylyltransferase activity"/>
    <property type="evidence" value="ECO:0007669"/>
    <property type="project" value="UniProtKB-EC"/>
</dbReference>
<organism evidence="16 17">
    <name type="scientific">Acidimangrovimonas pyrenivorans</name>
    <dbReference type="NCBI Taxonomy" id="2030798"/>
    <lineage>
        <taxon>Bacteria</taxon>
        <taxon>Pseudomonadati</taxon>
        <taxon>Pseudomonadota</taxon>
        <taxon>Alphaproteobacteria</taxon>
        <taxon>Rhodobacterales</taxon>
        <taxon>Paracoccaceae</taxon>
        <taxon>Acidimangrovimonas</taxon>
    </lineage>
</organism>
<feature type="region of interest" description="2-C-methyl-D-erythritol 4-phosphate cytidylyltransferase" evidence="14">
    <location>
        <begin position="1"/>
        <end position="224"/>
    </location>
</feature>
<comment type="caution">
    <text evidence="16">The sequence shown here is derived from an EMBL/GenBank/DDBJ whole genome shotgun (WGS) entry which is preliminary data.</text>
</comment>
<reference evidence="17" key="1">
    <citation type="journal article" date="2019" name="Int. J. Syst. Evol. Microbiol.">
        <title>The Global Catalogue of Microorganisms (GCM) 10K type strain sequencing project: providing services to taxonomists for standard genome sequencing and annotation.</title>
        <authorList>
            <consortium name="The Broad Institute Genomics Platform"/>
            <consortium name="The Broad Institute Genome Sequencing Center for Infectious Disease"/>
            <person name="Wu L."/>
            <person name="Ma J."/>
        </authorList>
    </citation>
    <scope>NUCLEOTIDE SEQUENCE [LARGE SCALE GENOMIC DNA]</scope>
    <source>
        <strain evidence="17">KCTC 62192</strain>
    </source>
</reference>
<dbReference type="HAMAP" id="MF_00108">
    <property type="entry name" value="IspD"/>
    <property type="match status" value="1"/>
</dbReference>
<evidence type="ECO:0000256" key="11">
    <source>
        <dbReference type="ARBA" id="ARBA00023229"/>
    </source>
</evidence>
<evidence type="ECO:0000256" key="5">
    <source>
        <dbReference type="ARBA" id="ARBA00004787"/>
    </source>
</evidence>
<keyword evidence="9 14" id="KW-0548">Nucleotidyltransferase</keyword>
<comment type="caution">
    <text evidence="14">Lacks conserved residue(s) required for the propagation of feature annotation.</text>
</comment>
<evidence type="ECO:0000256" key="7">
    <source>
        <dbReference type="ARBA" id="ARBA00009789"/>
    </source>
</evidence>
<dbReference type="InterPro" id="IPR018294">
    <property type="entry name" value="ISPD_synthase_CS"/>
</dbReference>
<dbReference type="HAMAP" id="MF_00107">
    <property type="entry name" value="IspF"/>
    <property type="match status" value="1"/>
</dbReference>
<dbReference type="NCBIfam" id="NF006899">
    <property type="entry name" value="PRK09382.1"/>
    <property type="match status" value="1"/>
</dbReference>
<dbReference type="GO" id="GO:0008685">
    <property type="term" value="F:2-C-methyl-D-erythritol 2,4-cyclodiphosphate synthase activity"/>
    <property type="evidence" value="ECO:0007669"/>
    <property type="project" value="UniProtKB-EC"/>
</dbReference>
<keyword evidence="8 14" id="KW-0808">Transferase</keyword>
<dbReference type="Gene3D" id="3.90.550.10">
    <property type="entry name" value="Spore Coat Polysaccharide Biosynthesis Protein SpsA, Chain A"/>
    <property type="match status" value="1"/>
</dbReference>
<keyword evidence="13 14" id="KW-0511">Multifunctional enzyme</keyword>
<feature type="site" description="Transition state stabilizer" evidence="14">
    <location>
        <position position="16"/>
    </location>
</feature>
<dbReference type="Pfam" id="PF01128">
    <property type="entry name" value="IspD"/>
    <property type="match status" value="1"/>
</dbReference>
<feature type="site" description="Transition state stabilizer" evidence="14">
    <location>
        <position position="356"/>
    </location>
</feature>
<sequence>MQATAAIIVAAGRGLRAGGGIPKQWRDLAGQPVLARTVAAFRAAPGIGTILLVLHPDDMARAAPLLAEGVEIVTGGTSRDASVRNALEALDGRDIDRVLIHDGARPLVSADLIARMIAALDDAPAAAPALAVTDALWRGADGTVAATVPRDGLYRAQTPQAFRYELILAAHRAHPGGAADDVEVARAAGLDVAIVEGEEDNLKLTVAADFARAARILRGSPMDIRSGNGYDVHAFGPGDHVWLCGVKIPHSHGLVGHSDADVGMHALTDALYGALAEGDIGRHFPPSDPQWKGAASHIFLAHAIGLARGRGFELANCDLTLVCERPKIGPHAIEMQQELARIMEVEMDRVSVKATTSERLGFTGREEGIAALATAVLVAR</sequence>
<dbReference type="NCBIfam" id="TIGR00151">
    <property type="entry name" value="ispF"/>
    <property type="match status" value="1"/>
</dbReference>
<keyword evidence="10 14" id="KW-0479">Metal-binding</keyword>
<dbReference type="InterPro" id="IPR020555">
    <property type="entry name" value="MECDP_synthase_CS"/>
</dbReference>
<feature type="site" description="Positions MEP for the nucleophilic attack" evidence="14">
    <location>
        <position position="203"/>
    </location>
</feature>
<comment type="similarity">
    <text evidence="14">In the N-terminal section; belongs to the IspD/TarI cytidylyltransferase family. IspD subfamily.</text>
</comment>
<dbReference type="InterPro" id="IPR034683">
    <property type="entry name" value="IspD/TarI"/>
</dbReference>
<keyword evidence="17" id="KW-1185">Reference proteome</keyword>
<feature type="binding site" evidence="14">
    <location>
        <position position="265"/>
    </location>
    <ligand>
        <name>a divalent metal cation</name>
        <dbReference type="ChEBI" id="CHEBI:60240"/>
    </ligand>
</feature>
<evidence type="ECO:0000256" key="1">
    <source>
        <dbReference type="ARBA" id="ARBA00000200"/>
    </source>
</evidence>
<comment type="catalytic activity">
    <reaction evidence="2 14">
        <text>2-C-methyl-D-erythritol 4-phosphate + CTP + H(+) = 4-CDP-2-C-methyl-D-erythritol + diphosphate</text>
        <dbReference type="Rhea" id="RHEA:13429"/>
        <dbReference type="ChEBI" id="CHEBI:15378"/>
        <dbReference type="ChEBI" id="CHEBI:33019"/>
        <dbReference type="ChEBI" id="CHEBI:37563"/>
        <dbReference type="ChEBI" id="CHEBI:57823"/>
        <dbReference type="ChEBI" id="CHEBI:58262"/>
        <dbReference type="EC" id="2.7.7.60"/>
    </reaction>
</comment>
<dbReference type="PANTHER" id="PTHR43181">
    <property type="entry name" value="2-C-METHYL-D-ERYTHRITOL 2,4-CYCLODIPHOSPHATE SYNTHASE, CHLOROPLASTIC"/>
    <property type="match status" value="1"/>
</dbReference>
<dbReference type="RefSeq" id="WP_377832031.1">
    <property type="nucleotide sequence ID" value="NZ_JBHRSK010000004.1"/>
</dbReference>
<feature type="binding site" evidence="14">
    <location>
        <position position="231"/>
    </location>
    <ligand>
        <name>a divalent metal cation</name>
        <dbReference type="ChEBI" id="CHEBI:60240"/>
    </ligand>
</feature>
<dbReference type="CDD" id="cd02516">
    <property type="entry name" value="CDP-ME_synthetase"/>
    <property type="match status" value="1"/>
</dbReference>
<evidence type="ECO:0000256" key="2">
    <source>
        <dbReference type="ARBA" id="ARBA00001282"/>
    </source>
</evidence>
<dbReference type="SUPFAM" id="SSF69765">
    <property type="entry name" value="IpsF-like"/>
    <property type="match status" value="1"/>
</dbReference>
<comment type="similarity">
    <text evidence="14">In the C-terminal section; belongs to the IspF family.</text>
</comment>
<comment type="similarity">
    <text evidence="6">Belongs to the IspF family.</text>
</comment>
<feature type="binding site" evidence="14">
    <location>
        <begin position="257"/>
        <end position="258"/>
    </location>
    <ligand>
        <name>4-CDP-2-C-methyl-D-erythritol 2-phosphate</name>
        <dbReference type="ChEBI" id="CHEBI:57919"/>
    </ligand>
</feature>
<feature type="site" description="Transition state stabilizer" evidence="14">
    <location>
        <position position="257"/>
    </location>
</feature>
<evidence type="ECO:0000256" key="6">
    <source>
        <dbReference type="ARBA" id="ARBA00008480"/>
    </source>
</evidence>
<protein>
    <recommendedName>
        <fullName evidence="14">Bifunctional enzyme IspD/IspF</fullName>
    </recommendedName>
    <domain>
        <recommendedName>
            <fullName evidence="14">2-C-methyl-D-erythritol 4-phosphate cytidylyltransferase</fullName>
            <ecNumber evidence="14">2.7.7.60</ecNumber>
        </recommendedName>
        <alternativeName>
            <fullName evidence="14">4-diphosphocytidyl-2C-methyl-D-erythritol synthase</fullName>
        </alternativeName>
        <alternativeName>
            <fullName evidence="14">MEP cytidylyltransferase</fullName>
            <shortName evidence="14">MCT</shortName>
        </alternativeName>
    </domain>
    <domain>
        <recommendedName>
            <fullName evidence="14">2-C-methyl-D-erythritol 2,4-cyclodiphosphate synthase</fullName>
            <shortName evidence="14">MECDP-synthase</shortName>
            <shortName evidence="14">MECPP-synthase</shortName>
            <shortName evidence="14">MECPS</shortName>
            <ecNumber evidence="14">4.6.1.12</ecNumber>
        </recommendedName>
    </domain>
</protein>
<feature type="site" description="Transition state stabilizer" evidence="14">
    <location>
        <position position="23"/>
    </location>
</feature>
<dbReference type="InterPro" id="IPR001228">
    <property type="entry name" value="IspD"/>
</dbReference>
<accession>A0ABV7ADH8</accession>
<dbReference type="InterPro" id="IPR036571">
    <property type="entry name" value="MECDP_synthase_sf"/>
</dbReference>
<dbReference type="PANTHER" id="PTHR43181:SF1">
    <property type="entry name" value="2-C-METHYL-D-ERYTHRITOL 2,4-CYCLODIPHOSPHATE SYNTHASE, CHLOROPLASTIC"/>
    <property type="match status" value="1"/>
</dbReference>
<evidence type="ECO:0000256" key="3">
    <source>
        <dbReference type="ARBA" id="ARBA00001968"/>
    </source>
</evidence>
<dbReference type="NCBIfam" id="TIGR00453">
    <property type="entry name" value="ispD"/>
    <property type="match status" value="1"/>
</dbReference>
<evidence type="ECO:0000256" key="9">
    <source>
        <dbReference type="ARBA" id="ARBA00022695"/>
    </source>
</evidence>
<feature type="binding site" evidence="14">
    <location>
        <position position="362"/>
    </location>
    <ligand>
        <name>4-CDP-2-C-methyl-D-erythritol 2-phosphate</name>
        <dbReference type="ChEBI" id="CHEBI:57919"/>
    </ligand>
</feature>
<name>A0ABV7ADH8_9RHOB</name>
<evidence type="ECO:0000256" key="13">
    <source>
        <dbReference type="ARBA" id="ARBA00023268"/>
    </source>
</evidence>
<evidence type="ECO:0000256" key="12">
    <source>
        <dbReference type="ARBA" id="ARBA00023239"/>
    </source>
</evidence>
<dbReference type="InterPro" id="IPR003526">
    <property type="entry name" value="MECDP_synthase"/>
</dbReference>
<dbReference type="EMBL" id="JBHRSK010000004">
    <property type="protein sequence ID" value="MFC2967396.1"/>
    <property type="molecule type" value="Genomic_DNA"/>
</dbReference>